<accession>A0A853C4V8</accession>
<dbReference type="InterPro" id="IPR050204">
    <property type="entry name" value="AraC_XylS_family_regulators"/>
</dbReference>
<organism evidence="5 6">
    <name type="scientific">Nocardioides thalensis</name>
    <dbReference type="NCBI Taxonomy" id="1914755"/>
    <lineage>
        <taxon>Bacteria</taxon>
        <taxon>Bacillati</taxon>
        <taxon>Actinomycetota</taxon>
        <taxon>Actinomycetes</taxon>
        <taxon>Propionibacteriales</taxon>
        <taxon>Nocardioidaceae</taxon>
        <taxon>Nocardioides</taxon>
    </lineage>
</organism>
<proteinExistence type="predicted"/>
<evidence type="ECO:0000256" key="2">
    <source>
        <dbReference type="ARBA" id="ARBA00023125"/>
    </source>
</evidence>
<evidence type="ECO:0000256" key="3">
    <source>
        <dbReference type="ARBA" id="ARBA00023163"/>
    </source>
</evidence>
<feature type="domain" description="HTH araC/xylS-type" evidence="4">
    <location>
        <begin position="200"/>
        <end position="298"/>
    </location>
</feature>
<dbReference type="InterPro" id="IPR014710">
    <property type="entry name" value="RmlC-like_jellyroll"/>
</dbReference>
<evidence type="ECO:0000259" key="4">
    <source>
        <dbReference type="PROSITE" id="PS01124"/>
    </source>
</evidence>
<dbReference type="InterPro" id="IPR011051">
    <property type="entry name" value="RmlC_Cupin_sf"/>
</dbReference>
<dbReference type="SMART" id="SM00342">
    <property type="entry name" value="HTH_ARAC"/>
    <property type="match status" value="1"/>
</dbReference>
<evidence type="ECO:0000313" key="5">
    <source>
        <dbReference type="EMBL" id="NYJ02277.1"/>
    </source>
</evidence>
<evidence type="ECO:0000313" key="6">
    <source>
        <dbReference type="Proteomes" id="UP000530424"/>
    </source>
</evidence>
<dbReference type="InterPro" id="IPR018060">
    <property type="entry name" value="HTH_AraC"/>
</dbReference>
<dbReference type="AlphaFoldDB" id="A0A853C4V8"/>
<keyword evidence="3" id="KW-0804">Transcription</keyword>
<dbReference type="PANTHER" id="PTHR46796">
    <property type="entry name" value="HTH-TYPE TRANSCRIPTIONAL ACTIVATOR RHAS-RELATED"/>
    <property type="match status" value="1"/>
</dbReference>
<dbReference type="SUPFAM" id="SSF51182">
    <property type="entry name" value="RmlC-like cupins"/>
    <property type="match status" value="1"/>
</dbReference>
<comment type="caution">
    <text evidence="5">The sequence shown here is derived from an EMBL/GenBank/DDBJ whole genome shotgun (WGS) entry which is preliminary data.</text>
</comment>
<protein>
    <submittedName>
        <fullName evidence="5">AraC-like DNA-binding protein</fullName>
    </submittedName>
</protein>
<dbReference type="GO" id="GO:0003700">
    <property type="term" value="F:DNA-binding transcription factor activity"/>
    <property type="evidence" value="ECO:0007669"/>
    <property type="project" value="InterPro"/>
</dbReference>
<keyword evidence="6" id="KW-1185">Reference proteome</keyword>
<dbReference type="Pfam" id="PF12833">
    <property type="entry name" value="HTH_18"/>
    <property type="match status" value="1"/>
</dbReference>
<keyword evidence="1" id="KW-0805">Transcription regulation</keyword>
<dbReference type="RefSeq" id="WP_179668667.1">
    <property type="nucleotide sequence ID" value="NZ_JACCFP010000001.1"/>
</dbReference>
<dbReference type="InterPro" id="IPR009057">
    <property type="entry name" value="Homeodomain-like_sf"/>
</dbReference>
<dbReference type="Pfam" id="PF12852">
    <property type="entry name" value="Cupin_6"/>
    <property type="match status" value="1"/>
</dbReference>
<dbReference type="InterPro" id="IPR032783">
    <property type="entry name" value="AraC_lig"/>
</dbReference>
<evidence type="ECO:0000256" key="1">
    <source>
        <dbReference type="ARBA" id="ARBA00023015"/>
    </source>
</evidence>
<reference evidence="5 6" key="1">
    <citation type="submission" date="2020-07" db="EMBL/GenBank/DDBJ databases">
        <title>Sequencing the genomes of 1000 actinobacteria strains.</title>
        <authorList>
            <person name="Klenk H.-P."/>
        </authorList>
    </citation>
    <scope>NUCLEOTIDE SEQUENCE [LARGE SCALE GENOMIC DNA]</scope>
    <source>
        <strain evidence="5 6">DSM 103833</strain>
    </source>
</reference>
<dbReference type="EMBL" id="JACCFP010000001">
    <property type="protein sequence ID" value="NYJ02277.1"/>
    <property type="molecule type" value="Genomic_DNA"/>
</dbReference>
<dbReference type="Proteomes" id="UP000530424">
    <property type="component" value="Unassembled WGS sequence"/>
</dbReference>
<keyword evidence="2 5" id="KW-0238">DNA-binding</keyword>
<dbReference type="PANTHER" id="PTHR46796:SF7">
    <property type="entry name" value="ARAC FAMILY TRANSCRIPTIONAL REGULATOR"/>
    <property type="match status" value="1"/>
</dbReference>
<name>A0A853C4V8_9ACTN</name>
<dbReference type="Gene3D" id="2.60.120.10">
    <property type="entry name" value="Jelly Rolls"/>
    <property type="match status" value="1"/>
</dbReference>
<gene>
    <name evidence="5" type="ORF">HNR19_002975</name>
</gene>
<dbReference type="GO" id="GO:0043565">
    <property type="term" value="F:sequence-specific DNA binding"/>
    <property type="evidence" value="ECO:0007669"/>
    <property type="project" value="InterPro"/>
</dbReference>
<dbReference type="PROSITE" id="PS01124">
    <property type="entry name" value="HTH_ARAC_FAMILY_2"/>
    <property type="match status" value="1"/>
</dbReference>
<dbReference type="Gene3D" id="1.10.10.60">
    <property type="entry name" value="Homeodomain-like"/>
    <property type="match status" value="1"/>
</dbReference>
<dbReference type="SUPFAM" id="SSF46689">
    <property type="entry name" value="Homeodomain-like"/>
    <property type="match status" value="2"/>
</dbReference>
<sequence length="311" mass="33408">MDPIASALGDLELRSVFYSASDLSAPWGVDIPAIPGTVIFHLLTEGEAVVRVEGEDVALRAGQLLLVPHGTGHAIASDVDAETAPLFDLPRIELTDRYERMSVHGGGAPASLGCGAVCFTDAAVARLMSSLPPYLLAGESDWLRATIDVVREESAAERPGAEVVTVRLAEVLVVYAIRSWLESTTPSRGWVAALRDPYVGRALAAVHDEPGRPWTLPALAAEAAMSRSAFAARFTDLVGEPPMAYVTSWRMDVAGRLVREGELTLAAVAERVGYRSEAAFNRAFRAAHGMPPGRYRREPFRLPVIEDLVPA</sequence>